<name>A0A4Y2NL77_ARAVE</name>
<reference evidence="1 2" key="1">
    <citation type="journal article" date="2019" name="Sci. Rep.">
        <title>Orb-weaving spider Araneus ventricosus genome elucidates the spidroin gene catalogue.</title>
        <authorList>
            <person name="Kono N."/>
            <person name="Nakamura H."/>
            <person name="Ohtoshi R."/>
            <person name="Moran D.A.P."/>
            <person name="Shinohara A."/>
            <person name="Yoshida Y."/>
            <person name="Fujiwara M."/>
            <person name="Mori M."/>
            <person name="Tomita M."/>
            <person name="Arakawa K."/>
        </authorList>
    </citation>
    <scope>NUCLEOTIDE SEQUENCE [LARGE SCALE GENOMIC DNA]</scope>
</reference>
<dbReference type="Proteomes" id="UP000499080">
    <property type="component" value="Unassembled WGS sequence"/>
</dbReference>
<organism evidence="1 2">
    <name type="scientific">Araneus ventricosus</name>
    <name type="common">Orbweaver spider</name>
    <name type="synonym">Epeira ventricosa</name>
    <dbReference type="NCBI Taxonomy" id="182803"/>
    <lineage>
        <taxon>Eukaryota</taxon>
        <taxon>Metazoa</taxon>
        <taxon>Ecdysozoa</taxon>
        <taxon>Arthropoda</taxon>
        <taxon>Chelicerata</taxon>
        <taxon>Arachnida</taxon>
        <taxon>Araneae</taxon>
        <taxon>Araneomorphae</taxon>
        <taxon>Entelegynae</taxon>
        <taxon>Araneoidea</taxon>
        <taxon>Araneidae</taxon>
        <taxon>Araneus</taxon>
    </lineage>
</organism>
<gene>
    <name evidence="1" type="ORF">AVEN_54363_1</name>
</gene>
<evidence type="ECO:0000313" key="1">
    <source>
        <dbReference type="EMBL" id="GBN39310.1"/>
    </source>
</evidence>
<keyword evidence="2" id="KW-1185">Reference proteome</keyword>
<sequence>MLHMIQIKSSGLLLQSYNVISLEPELYSMPCVDRQIILFVVAIFLARRTVVSQRWSVMVSMYTTEFLFPEPNARATKPSNDQLSLVITGSLPNRKRIDSSFCFIGRV</sequence>
<proteinExistence type="predicted"/>
<dbReference type="EMBL" id="BGPR01009325">
    <property type="protein sequence ID" value="GBN39310.1"/>
    <property type="molecule type" value="Genomic_DNA"/>
</dbReference>
<evidence type="ECO:0000313" key="2">
    <source>
        <dbReference type="Proteomes" id="UP000499080"/>
    </source>
</evidence>
<protein>
    <submittedName>
        <fullName evidence="1">Uncharacterized protein</fullName>
    </submittedName>
</protein>
<accession>A0A4Y2NL77</accession>
<comment type="caution">
    <text evidence="1">The sequence shown here is derived from an EMBL/GenBank/DDBJ whole genome shotgun (WGS) entry which is preliminary data.</text>
</comment>
<dbReference type="AlphaFoldDB" id="A0A4Y2NL77"/>